<keyword evidence="2" id="KW-0040">ANK repeat</keyword>
<dbReference type="PANTHER" id="PTHR24177:SF473">
    <property type="entry name" value="PROTEIN, PUTATIVE-RELATED"/>
    <property type="match status" value="1"/>
</dbReference>
<dbReference type="SUPFAM" id="SSF48403">
    <property type="entry name" value="Ankyrin repeat"/>
    <property type="match status" value="1"/>
</dbReference>
<evidence type="ECO:0000313" key="5">
    <source>
        <dbReference type="Proteomes" id="UP001341840"/>
    </source>
</evidence>
<sequence length="294" mass="33169">MFDAAKSGNDMVLESIFRFNPTLFTKVDSDGRSLLHIAILYRQVSVFRLIMSKGAYKNTMVQVVDNDGNNVLHLAAKLVAEERFPSMVFLMCSEERWFTGVEEIVPPAFKRLKNRDGNTPEELFYKDHKELSKNAIGILNQGANTFLVVGTLIVTLGITAALTIRTNTIQGRLPMFDEKTWYIIFLLSVTVGVISTVISMLQNVSIMLLRSRKQTLDYVNSLEQRLTIGNLFLLAALGILCTFAVMSGVILIFAFFPKWTFCIIAAFILFPILWVRTIFRVGPIRHVLSKTAVF</sequence>
<dbReference type="Gene3D" id="1.25.40.20">
    <property type="entry name" value="Ankyrin repeat-containing domain"/>
    <property type="match status" value="1"/>
</dbReference>
<evidence type="ECO:0000313" key="4">
    <source>
        <dbReference type="EMBL" id="MED6107472.1"/>
    </source>
</evidence>
<dbReference type="InterPro" id="IPR002110">
    <property type="entry name" value="Ankyrin_rpt"/>
</dbReference>
<feature type="transmembrane region" description="Helical" evidence="3">
    <location>
        <begin position="259"/>
        <end position="279"/>
    </location>
</feature>
<organism evidence="4 5">
    <name type="scientific">Stylosanthes scabra</name>
    <dbReference type="NCBI Taxonomy" id="79078"/>
    <lineage>
        <taxon>Eukaryota</taxon>
        <taxon>Viridiplantae</taxon>
        <taxon>Streptophyta</taxon>
        <taxon>Embryophyta</taxon>
        <taxon>Tracheophyta</taxon>
        <taxon>Spermatophyta</taxon>
        <taxon>Magnoliopsida</taxon>
        <taxon>eudicotyledons</taxon>
        <taxon>Gunneridae</taxon>
        <taxon>Pentapetalae</taxon>
        <taxon>rosids</taxon>
        <taxon>fabids</taxon>
        <taxon>Fabales</taxon>
        <taxon>Fabaceae</taxon>
        <taxon>Papilionoideae</taxon>
        <taxon>50 kb inversion clade</taxon>
        <taxon>dalbergioids sensu lato</taxon>
        <taxon>Dalbergieae</taxon>
        <taxon>Pterocarpus clade</taxon>
        <taxon>Stylosanthes</taxon>
    </lineage>
</organism>
<keyword evidence="3" id="KW-0472">Membrane</keyword>
<keyword evidence="3" id="KW-0812">Transmembrane</keyword>
<keyword evidence="5" id="KW-1185">Reference proteome</keyword>
<name>A0ABU6Q7G2_9FABA</name>
<dbReference type="Proteomes" id="UP001341840">
    <property type="component" value="Unassembled WGS sequence"/>
</dbReference>
<evidence type="ECO:0000256" key="3">
    <source>
        <dbReference type="SAM" id="Phobius"/>
    </source>
</evidence>
<evidence type="ECO:0000256" key="1">
    <source>
        <dbReference type="ARBA" id="ARBA00004413"/>
    </source>
</evidence>
<comment type="subcellular location">
    <subcellularLocation>
        <location evidence="1">Cell membrane</location>
        <topology evidence="1">Peripheral membrane protein</topology>
        <orientation evidence="1">Cytoplasmic side</orientation>
    </subcellularLocation>
</comment>
<comment type="caution">
    <text evidence="4">The sequence shown here is derived from an EMBL/GenBank/DDBJ whole genome shotgun (WGS) entry which is preliminary data.</text>
</comment>
<feature type="repeat" description="ANK" evidence="2">
    <location>
        <begin position="30"/>
        <end position="62"/>
    </location>
</feature>
<protein>
    <recommendedName>
        <fullName evidence="6">PGG domain-containing protein</fullName>
    </recommendedName>
</protein>
<reference evidence="4 5" key="1">
    <citation type="journal article" date="2023" name="Plants (Basel)">
        <title>Bridging the Gap: Combining Genomics and Transcriptomics Approaches to Understand Stylosanthes scabra, an Orphan Legume from the Brazilian Caatinga.</title>
        <authorList>
            <person name="Ferreira-Neto J.R.C."/>
            <person name="da Silva M.D."/>
            <person name="Binneck E."/>
            <person name="de Melo N.F."/>
            <person name="da Silva R.H."/>
            <person name="de Melo A.L.T.M."/>
            <person name="Pandolfi V."/>
            <person name="Bustamante F.O."/>
            <person name="Brasileiro-Vidal A.C."/>
            <person name="Benko-Iseppon A.M."/>
        </authorList>
    </citation>
    <scope>NUCLEOTIDE SEQUENCE [LARGE SCALE GENOMIC DNA]</scope>
    <source>
        <tissue evidence="4">Leaves</tissue>
    </source>
</reference>
<gene>
    <name evidence="4" type="ORF">PIB30_014323</name>
</gene>
<feature type="transmembrane region" description="Helical" evidence="3">
    <location>
        <begin position="230"/>
        <end position="253"/>
    </location>
</feature>
<feature type="transmembrane region" description="Helical" evidence="3">
    <location>
        <begin position="182"/>
        <end position="209"/>
    </location>
</feature>
<dbReference type="PROSITE" id="PS50088">
    <property type="entry name" value="ANK_REPEAT"/>
    <property type="match status" value="1"/>
</dbReference>
<accession>A0ABU6Q7G2</accession>
<proteinExistence type="predicted"/>
<dbReference type="PROSITE" id="PS50297">
    <property type="entry name" value="ANK_REP_REGION"/>
    <property type="match status" value="1"/>
</dbReference>
<evidence type="ECO:0000256" key="2">
    <source>
        <dbReference type="PROSITE-ProRule" id="PRU00023"/>
    </source>
</evidence>
<dbReference type="PANTHER" id="PTHR24177">
    <property type="entry name" value="CASKIN"/>
    <property type="match status" value="1"/>
</dbReference>
<evidence type="ECO:0008006" key="6">
    <source>
        <dbReference type="Google" id="ProtNLM"/>
    </source>
</evidence>
<feature type="transmembrane region" description="Helical" evidence="3">
    <location>
        <begin position="143"/>
        <end position="162"/>
    </location>
</feature>
<dbReference type="EMBL" id="JASCZI010000038">
    <property type="protein sequence ID" value="MED6107472.1"/>
    <property type="molecule type" value="Genomic_DNA"/>
</dbReference>
<dbReference type="InterPro" id="IPR036770">
    <property type="entry name" value="Ankyrin_rpt-contain_sf"/>
</dbReference>
<keyword evidence="3" id="KW-1133">Transmembrane helix</keyword>